<dbReference type="InterPro" id="IPR026444">
    <property type="entry name" value="Secre_tail"/>
</dbReference>
<evidence type="ECO:0000259" key="3">
    <source>
        <dbReference type="Pfam" id="PF18962"/>
    </source>
</evidence>
<proteinExistence type="predicted"/>
<gene>
    <name evidence="4" type="ORF">FJ651_11370</name>
</gene>
<dbReference type="EMBL" id="VHIQ01000005">
    <property type="protein sequence ID" value="TPV32897.1"/>
    <property type="molecule type" value="Genomic_DNA"/>
</dbReference>
<protein>
    <submittedName>
        <fullName evidence="4">T9SS type A sorting domain-containing protein</fullName>
    </submittedName>
</protein>
<dbReference type="Proteomes" id="UP000317332">
    <property type="component" value="Unassembled WGS sequence"/>
</dbReference>
<feature type="signal peptide" evidence="2">
    <location>
        <begin position="1"/>
        <end position="26"/>
    </location>
</feature>
<keyword evidence="1 2" id="KW-0732">Signal</keyword>
<evidence type="ECO:0000313" key="5">
    <source>
        <dbReference type="Proteomes" id="UP000317332"/>
    </source>
</evidence>
<feature type="domain" description="Secretion system C-terminal sorting" evidence="3">
    <location>
        <begin position="102"/>
        <end position="174"/>
    </location>
</feature>
<reference evidence="4 5" key="1">
    <citation type="submission" date="2019-06" db="EMBL/GenBank/DDBJ databases">
        <title>Flavobacteriaceae Paucihalobacterium erythroidium CWB-1, complete genome.</title>
        <authorList>
            <person name="Wu S."/>
        </authorList>
    </citation>
    <scope>NUCLEOTIDE SEQUENCE [LARGE SCALE GENOMIC DNA]</scope>
    <source>
        <strain evidence="4 5">CWB-1</strain>
    </source>
</reference>
<evidence type="ECO:0000256" key="1">
    <source>
        <dbReference type="ARBA" id="ARBA00022729"/>
    </source>
</evidence>
<dbReference type="AlphaFoldDB" id="A0A506PIJ1"/>
<evidence type="ECO:0000256" key="2">
    <source>
        <dbReference type="SAM" id="SignalP"/>
    </source>
</evidence>
<feature type="chain" id="PRO_5021269733" evidence="2">
    <location>
        <begin position="27"/>
        <end position="176"/>
    </location>
</feature>
<sequence>MKYSSQHIKTMLLIVLLFGFAQEFQAQENSSYRIMRSNIGSSGSSQSIVTSKGTYNVSQSIGQGSVIGTHSNNGYYLRQGYQQPSSKIKIVKELSYELKANVYPNPFSQIITIRFSETMGSPISVMIFDVKAKLIYNQKFSPRQHIQLNLNDISHGIYLMKVNSKTKFFNTKLIKI</sequence>
<evidence type="ECO:0000313" key="4">
    <source>
        <dbReference type="EMBL" id="TPV32897.1"/>
    </source>
</evidence>
<keyword evidence="5" id="KW-1185">Reference proteome</keyword>
<name>A0A506PIJ1_9FLAO</name>
<organism evidence="4 5">
    <name type="scientific">Paucihalobacter ruber</name>
    <dbReference type="NCBI Taxonomy" id="2567861"/>
    <lineage>
        <taxon>Bacteria</taxon>
        <taxon>Pseudomonadati</taxon>
        <taxon>Bacteroidota</taxon>
        <taxon>Flavobacteriia</taxon>
        <taxon>Flavobacteriales</taxon>
        <taxon>Flavobacteriaceae</taxon>
        <taxon>Paucihalobacter</taxon>
    </lineage>
</organism>
<dbReference type="Pfam" id="PF18962">
    <property type="entry name" value="Por_Secre_tail"/>
    <property type="match status" value="1"/>
</dbReference>
<dbReference type="OrthoDB" id="1408995at2"/>
<comment type="caution">
    <text evidence="4">The sequence shown here is derived from an EMBL/GenBank/DDBJ whole genome shotgun (WGS) entry which is preliminary data.</text>
</comment>
<accession>A0A506PIJ1</accession>
<dbReference type="NCBIfam" id="TIGR04183">
    <property type="entry name" value="Por_Secre_tail"/>
    <property type="match status" value="1"/>
</dbReference>